<dbReference type="InterPro" id="IPR011042">
    <property type="entry name" value="6-blade_b-propeller_TolB-like"/>
</dbReference>
<organism evidence="1 2">
    <name type="scientific">Penicillium angulare</name>
    <dbReference type="NCBI Taxonomy" id="116970"/>
    <lineage>
        <taxon>Eukaryota</taxon>
        <taxon>Fungi</taxon>
        <taxon>Dikarya</taxon>
        <taxon>Ascomycota</taxon>
        <taxon>Pezizomycotina</taxon>
        <taxon>Eurotiomycetes</taxon>
        <taxon>Eurotiomycetidae</taxon>
        <taxon>Eurotiales</taxon>
        <taxon>Aspergillaceae</taxon>
        <taxon>Penicillium</taxon>
    </lineage>
</organism>
<protein>
    <submittedName>
        <fullName evidence="1">Uncharacterized protein</fullName>
    </submittedName>
</protein>
<dbReference type="InterPro" id="IPR050778">
    <property type="entry name" value="Cueball_EGF_LRP_Nidogen"/>
</dbReference>
<dbReference type="GO" id="GO:0005886">
    <property type="term" value="C:plasma membrane"/>
    <property type="evidence" value="ECO:0007669"/>
    <property type="project" value="TreeGrafter"/>
</dbReference>
<dbReference type="InterPro" id="IPR000033">
    <property type="entry name" value="LDLR_classB_rpt"/>
</dbReference>
<dbReference type="EMBL" id="JAPQKH010000003">
    <property type="protein sequence ID" value="KAJ5108356.1"/>
    <property type="molecule type" value="Genomic_DNA"/>
</dbReference>
<accession>A0A9W9FXJ3</accession>
<dbReference type="SMART" id="SM00135">
    <property type="entry name" value="LY"/>
    <property type="match status" value="3"/>
</dbReference>
<gene>
    <name evidence="1" type="ORF">N7456_005031</name>
</gene>
<dbReference type="PANTHER" id="PTHR46513">
    <property type="entry name" value="VITELLOGENIN RECEPTOR-LIKE PROTEIN-RELATED-RELATED"/>
    <property type="match status" value="1"/>
</dbReference>
<dbReference type="Proteomes" id="UP001149165">
    <property type="component" value="Unassembled WGS sequence"/>
</dbReference>
<dbReference type="OrthoDB" id="5958943at2759"/>
<dbReference type="Gene3D" id="2.120.10.30">
    <property type="entry name" value="TolB, C-terminal domain"/>
    <property type="match status" value="1"/>
</dbReference>
<reference evidence="1" key="2">
    <citation type="journal article" date="2023" name="IMA Fungus">
        <title>Comparative genomic study of the Penicillium genus elucidates a diverse pangenome and 15 lateral gene transfer events.</title>
        <authorList>
            <person name="Petersen C."/>
            <person name="Sorensen T."/>
            <person name="Nielsen M.R."/>
            <person name="Sondergaard T.E."/>
            <person name="Sorensen J.L."/>
            <person name="Fitzpatrick D.A."/>
            <person name="Frisvad J.C."/>
            <person name="Nielsen K.L."/>
        </authorList>
    </citation>
    <scope>NUCLEOTIDE SEQUENCE</scope>
    <source>
        <strain evidence="1">IBT 30069</strain>
    </source>
</reference>
<proteinExistence type="predicted"/>
<comment type="caution">
    <text evidence="1">The sequence shown here is derived from an EMBL/GenBank/DDBJ whole genome shotgun (WGS) entry which is preliminary data.</text>
</comment>
<dbReference type="AlphaFoldDB" id="A0A9W9FXJ3"/>
<dbReference type="GO" id="GO:0060070">
    <property type="term" value="P:canonical Wnt signaling pathway"/>
    <property type="evidence" value="ECO:0007669"/>
    <property type="project" value="TreeGrafter"/>
</dbReference>
<reference evidence="1" key="1">
    <citation type="submission" date="2022-11" db="EMBL/GenBank/DDBJ databases">
        <authorList>
            <person name="Petersen C."/>
        </authorList>
    </citation>
    <scope>NUCLEOTIDE SEQUENCE</scope>
    <source>
        <strain evidence="1">IBT 30069</strain>
    </source>
</reference>
<dbReference type="PANTHER" id="PTHR46513:SF13">
    <property type="entry name" value="EGF-LIKE DOMAIN-CONTAINING PROTEIN"/>
    <property type="match status" value="1"/>
</dbReference>
<keyword evidence="2" id="KW-1185">Reference proteome</keyword>
<name>A0A9W9FXJ3_9EURO</name>
<dbReference type="SUPFAM" id="SSF63825">
    <property type="entry name" value="YWTD domain"/>
    <property type="match status" value="1"/>
</dbReference>
<sequence>MNGKEKSTIFALDLGAKQLEAPLTSGRVISFGFSPVQKKTLVKDQPLPDGIQFSSTQQRLYWTNMGSFGNNDGQVMASNIDGSEVTTILPKGEVYTPKQLAIDESRGKLYVADREGLRILCCNLDGSSVEALIATGDWRNPEHLNDTSRWCVGVALSPRTGTIFWSQKGGARGNQGRLFCSHIGMPRKEPDVILINLAEPLDLYFDDERNILYWTDRGELPFGNSLNELEFDTLDPPSWDPSKHKILAGNFHDPIGLVVNTVDRYAYVTDMGGSIYKCNLVDGGKERIYHDERCAFSGITRCNL</sequence>
<evidence type="ECO:0000313" key="1">
    <source>
        <dbReference type="EMBL" id="KAJ5108356.1"/>
    </source>
</evidence>
<evidence type="ECO:0000313" key="2">
    <source>
        <dbReference type="Proteomes" id="UP001149165"/>
    </source>
</evidence>